<dbReference type="PATRIC" id="fig|1449351.3.peg.4510"/>
<dbReference type="Proteomes" id="UP000023430">
    <property type="component" value="Unassembled WGS sequence"/>
</dbReference>
<gene>
    <name evidence="1" type="ORF">RISW2_21870</name>
</gene>
<dbReference type="InterPro" id="IPR011101">
    <property type="entry name" value="DUF5131"/>
</dbReference>
<dbReference type="AlphaFoldDB" id="X7F130"/>
<dbReference type="Pfam" id="PF07505">
    <property type="entry name" value="DUF5131"/>
    <property type="match status" value="1"/>
</dbReference>
<accession>X7F130</accession>
<keyword evidence="2" id="KW-1185">Reference proteome</keyword>
<organism evidence="1 2">
    <name type="scientific">Roseivivax isoporae LMG 25204</name>
    <dbReference type="NCBI Taxonomy" id="1449351"/>
    <lineage>
        <taxon>Bacteria</taxon>
        <taxon>Pseudomonadati</taxon>
        <taxon>Pseudomonadota</taxon>
        <taxon>Alphaproteobacteria</taxon>
        <taxon>Rhodobacterales</taxon>
        <taxon>Roseobacteraceae</taxon>
        <taxon>Roseivivax</taxon>
    </lineage>
</organism>
<dbReference type="OrthoDB" id="9787478at2"/>
<evidence type="ECO:0000313" key="2">
    <source>
        <dbReference type="Proteomes" id="UP000023430"/>
    </source>
</evidence>
<evidence type="ECO:0000313" key="1">
    <source>
        <dbReference type="EMBL" id="ETX26592.1"/>
    </source>
</evidence>
<proteinExistence type="predicted"/>
<name>X7F130_9RHOB</name>
<sequence>MSGISKIEWTERTWNPIAGCSVVSPGCTNCYAMRMAHRLAANPSTPHYAGTTEMSRGGPVWTGKIGVAREIVLMEPLRRRKPTTYFVNSMSDLFHEAVPDEVIDRVFAVMALSPQHKFQVLTKRAERMREYLTSGLGPIFRIFDATEKLGGSPEELEIPLPNVWLGVSAEDQRRADERVPHLLATPAAVRFVSAEPLLGPVDLHQWLHPSGAAGQCVSIDGDWCHEPGTCSCCRRGLDWVIAGGESGPGARPMHPDWARSLRDQCTAAGVPFFFKQWGRWKPGATRERRPEWAPGKLYETTTLWGDPGWIAAQDHHWSYLLEDLGKRAAGRQLDGRTWDEVPA</sequence>
<dbReference type="RefSeq" id="WP_043775367.1">
    <property type="nucleotide sequence ID" value="NZ_JAME01000075.1"/>
</dbReference>
<reference evidence="1 2" key="1">
    <citation type="submission" date="2014-01" db="EMBL/GenBank/DDBJ databases">
        <title>Roseivivax isoporae LMG 25204 Genome Sequencing.</title>
        <authorList>
            <person name="Lai Q."/>
            <person name="Li G."/>
            <person name="Shao Z."/>
        </authorList>
    </citation>
    <scope>NUCLEOTIDE SEQUENCE [LARGE SCALE GENOMIC DNA]</scope>
    <source>
        <strain evidence="1 2">LMG 25204</strain>
    </source>
</reference>
<dbReference type="EMBL" id="JAME01000075">
    <property type="protein sequence ID" value="ETX26592.1"/>
    <property type="molecule type" value="Genomic_DNA"/>
</dbReference>
<protein>
    <recommendedName>
        <fullName evidence="3">Phage Gp37Gp68</fullName>
    </recommendedName>
</protein>
<dbReference type="eggNOG" id="COG4422">
    <property type="taxonomic scope" value="Bacteria"/>
</dbReference>
<dbReference type="STRING" id="1449351.RISW2_21870"/>
<evidence type="ECO:0008006" key="3">
    <source>
        <dbReference type="Google" id="ProtNLM"/>
    </source>
</evidence>
<comment type="caution">
    <text evidence="1">The sequence shown here is derived from an EMBL/GenBank/DDBJ whole genome shotgun (WGS) entry which is preliminary data.</text>
</comment>